<keyword evidence="2" id="KW-0472">Membrane</keyword>
<organism evidence="3 4">
    <name type="scientific">Microvenator marinus</name>
    <dbReference type="NCBI Taxonomy" id="2600177"/>
    <lineage>
        <taxon>Bacteria</taxon>
        <taxon>Deltaproteobacteria</taxon>
        <taxon>Bradymonadales</taxon>
        <taxon>Microvenatoraceae</taxon>
        <taxon>Microvenator</taxon>
    </lineage>
</organism>
<evidence type="ECO:0000313" key="3">
    <source>
        <dbReference type="EMBL" id="QED27487.1"/>
    </source>
</evidence>
<evidence type="ECO:0000256" key="2">
    <source>
        <dbReference type="SAM" id="Phobius"/>
    </source>
</evidence>
<dbReference type="KEGG" id="bbae:FRD01_09590"/>
<keyword evidence="4" id="KW-1185">Reference proteome</keyword>
<feature type="transmembrane region" description="Helical" evidence="2">
    <location>
        <begin position="140"/>
        <end position="161"/>
    </location>
</feature>
<keyword evidence="2" id="KW-0812">Transmembrane</keyword>
<accession>A0A5B8XQT9</accession>
<keyword evidence="2" id="KW-1133">Transmembrane helix</keyword>
<feature type="region of interest" description="Disordered" evidence="1">
    <location>
        <begin position="1"/>
        <end position="106"/>
    </location>
</feature>
<dbReference type="Proteomes" id="UP000321595">
    <property type="component" value="Chromosome"/>
</dbReference>
<sequence>MSDEKKKKSADEIVDDAAAEMGVDDAKVPESDESSENVMAGLGGIFDVPAKKKKKKKKEEVVEDTSDEDSEDEEAEEPAPKKAEKPKAEKKAEKPKSDKPKKKVEGVEIFAGGDDVDLSSPYLGTEDLGDYDAPQKSNTALYAGVVIGVLALAAGAVFMVGDVDDLGALFRGELKEKRLAEKRRIEEEHKQKLLDAQELFGTVFISGNAKYAAVKLNGKLQYGETSSGQFREVLLTASTPFQNLKVKEKQLFEITSPGFQPLNVELTQGMWNENPGGDFTYNLTANLTPLSPDHKLEYDARLSSDIETDYFGKVTINTTPPGATVMFNNYPLLNEKGEELKTPVTFEKYWVKDDKGKLEERPVYVDTTIDQGHKIELFIPDSDYPKYVTALQRQMWTCNWKSEAELKAEKFNPDSDSIQKKCNYTWDFNFSFDELKQFIADRDAEIARIEAHNEAERKRLEAANKEE</sequence>
<gene>
    <name evidence="3" type="ORF">FRD01_09590</name>
</gene>
<protein>
    <submittedName>
        <fullName evidence="3">DUF1192 domain-containing protein</fullName>
    </submittedName>
</protein>
<feature type="compositionally biased region" description="Acidic residues" evidence="1">
    <location>
        <begin position="61"/>
        <end position="77"/>
    </location>
</feature>
<dbReference type="RefSeq" id="WP_146959172.1">
    <property type="nucleotide sequence ID" value="NZ_CP042467.1"/>
</dbReference>
<name>A0A5B8XQT9_9DELT</name>
<reference evidence="3 4" key="1">
    <citation type="submission" date="2019-08" db="EMBL/GenBank/DDBJ databases">
        <authorList>
            <person name="Liang Q."/>
        </authorList>
    </citation>
    <scope>NUCLEOTIDE SEQUENCE [LARGE SCALE GENOMIC DNA]</scope>
    <source>
        <strain evidence="3 4">V1718</strain>
    </source>
</reference>
<dbReference type="OrthoDB" id="5499781at2"/>
<dbReference type="EMBL" id="CP042467">
    <property type="protein sequence ID" value="QED27487.1"/>
    <property type="molecule type" value="Genomic_DNA"/>
</dbReference>
<feature type="compositionally biased region" description="Basic and acidic residues" evidence="1">
    <location>
        <begin position="78"/>
        <end position="106"/>
    </location>
</feature>
<feature type="compositionally biased region" description="Basic and acidic residues" evidence="1">
    <location>
        <begin position="1"/>
        <end position="11"/>
    </location>
</feature>
<evidence type="ECO:0000256" key="1">
    <source>
        <dbReference type="SAM" id="MobiDB-lite"/>
    </source>
</evidence>
<dbReference type="AlphaFoldDB" id="A0A5B8XQT9"/>
<evidence type="ECO:0000313" key="4">
    <source>
        <dbReference type="Proteomes" id="UP000321595"/>
    </source>
</evidence>
<proteinExistence type="predicted"/>